<reference evidence="2" key="1">
    <citation type="submission" date="2016-11" db="UniProtKB">
        <authorList>
            <consortium name="WormBaseParasite"/>
        </authorList>
    </citation>
    <scope>IDENTIFICATION</scope>
</reference>
<organism evidence="1 2">
    <name type="scientific">Steinernema glaseri</name>
    <dbReference type="NCBI Taxonomy" id="37863"/>
    <lineage>
        <taxon>Eukaryota</taxon>
        <taxon>Metazoa</taxon>
        <taxon>Ecdysozoa</taxon>
        <taxon>Nematoda</taxon>
        <taxon>Chromadorea</taxon>
        <taxon>Rhabditida</taxon>
        <taxon>Tylenchina</taxon>
        <taxon>Panagrolaimomorpha</taxon>
        <taxon>Strongyloidoidea</taxon>
        <taxon>Steinernematidae</taxon>
        <taxon>Steinernema</taxon>
    </lineage>
</organism>
<protein>
    <submittedName>
        <fullName evidence="2">Uncharacterized protein</fullName>
    </submittedName>
</protein>
<sequence length="110" mass="12873">MSIDNCHHFIPRVLDEYRNEPCQQRDERLLNTALETKEFRYHFLPELVVPESVDEKVYDRLQHGRPVEDDVVVAQLEAVQVDDEVRHEEEYQVAQAGQSWKEVGIGEGIL</sequence>
<evidence type="ECO:0000313" key="1">
    <source>
        <dbReference type="Proteomes" id="UP000095287"/>
    </source>
</evidence>
<name>A0A1I7ZU01_9BILA</name>
<evidence type="ECO:0000313" key="2">
    <source>
        <dbReference type="WBParaSite" id="L893_g29803.t1"/>
    </source>
</evidence>
<accession>A0A1I7ZU01</accession>
<proteinExistence type="predicted"/>
<dbReference type="WBParaSite" id="L893_g29803.t1">
    <property type="protein sequence ID" value="L893_g29803.t1"/>
    <property type="gene ID" value="L893_g29803"/>
</dbReference>
<dbReference type="AlphaFoldDB" id="A0A1I7ZU01"/>
<dbReference type="Proteomes" id="UP000095287">
    <property type="component" value="Unplaced"/>
</dbReference>
<keyword evidence="1" id="KW-1185">Reference proteome</keyword>